<dbReference type="InterPro" id="IPR016031">
    <property type="entry name" value="Trp_RNA-bd_attenuator-like_dom"/>
</dbReference>
<dbReference type="InterPro" id="IPR002838">
    <property type="entry name" value="AIM24"/>
</dbReference>
<dbReference type="Gene3D" id="3.60.160.10">
    <property type="entry name" value="Mitochondrial biogenesis AIM24"/>
    <property type="match status" value="1"/>
</dbReference>
<dbReference type="AlphaFoldDB" id="M1P127"/>
<organism evidence="1">
    <name type="scientific">uncultured organism</name>
    <dbReference type="NCBI Taxonomy" id="155900"/>
    <lineage>
        <taxon>unclassified sequences</taxon>
        <taxon>environmental samples</taxon>
    </lineage>
</organism>
<protein>
    <submittedName>
        <fullName evidence="1">Protein containing DUF124</fullName>
    </submittedName>
</protein>
<dbReference type="PANTHER" id="PTHR43657:SF1">
    <property type="entry name" value="ALTERED INHERITANCE OF MITOCHONDRIA PROTEIN 24, MITOCHONDRIAL"/>
    <property type="match status" value="1"/>
</dbReference>
<dbReference type="NCBIfam" id="TIGR00266">
    <property type="entry name" value="TIGR00266 family protein"/>
    <property type="match status" value="1"/>
</dbReference>
<sequence length="225" mass="24245">MKYKIDGNNLQMVTIELGPQDEVYGEAGSMKYMSGNVEMETKGKGGFMKGMKRKLSGESYFLTHFKTKSGNGLIGFAGNTPGKIKTLDLSSGNNYVCQKDAFLCAEEGVDLDIAFQKKLGAGLFGGEGFILQKLSGNGMAFVHVMGDLMEKDLDQGQVLRVSTGNVAAFESSVNYDIQRTGGVKSSLLSGEGIFMTTLHGPGKVWLQSMTLRDLASELSRYVSGD</sequence>
<name>M1P127_9ZZZZ</name>
<dbReference type="EMBL" id="JX684080">
    <property type="protein sequence ID" value="AGF93061.1"/>
    <property type="molecule type" value="Genomic_DNA"/>
</dbReference>
<evidence type="ECO:0000313" key="1">
    <source>
        <dbReference type="EMBL" id="AGF93061.1"/>
    </source>
</evidence>
<dbReference type="InterPro" id="IPR036983">
    <property type="entry name" value="AIM24_sf"/>
</dbReference>
<reference evidence="1" key="1">
    <citation type="journal article" date="2013" name="Syst. Appl. Microbiol.">
        <title>New insights into the archaeal diversity of a hypersaline microbial mat obtained by a metagenomic approach.</title>
        <authorList>
            <person name="Lopez-Lopez A."/>
            <person name="Richter M."/>
            <person name="Pena A."/>
            <person name="Tamames J."/>
            <person name="Rossello-Mora R."/>
        </authorList>
    </citation>
    <scope>NUCLEOTIDE SEQUENCE</scope>
</reference>
<proteinExistence type="predicted"/>
<accession>M1P127</accession>
<dbReference type="SUPFAM" id="SSF51219">
    <property type="entry name" value="TRAP-like"/>
    <property type="match status" value="1"/>
</dbReference>
<dbReference type="Pfam" id="PF01987">
    <property type="entry name" value="AIM24"/>
    <property type="match status" value="1"/>
</dbReference>
<dbReference type="PANTHER" id="PTHR43657">
    <property type="entry name" value="TRYPTOPHAN RNA-BINDING ATTENUATOR PROTEIN-LIKE PROTEIN"/>
    <property type="match status" value="1"/>
</dbReference>
<gene>
    <name evidence="1" type="ORF">FLSS-8_0031</name>
</gene>